<accession>A0A397SXA2</accession>
<sequence>MSHAYTSVIFVYIIDKTSSVHENIISQLQNFFKVPNNVYNKPSGNGVENAPDVCVSPNVAITSPSNIDGNPYAQIMCKVTMRQSCDKLGQKCLT</sequence>
<dbReference type="AlphaFoldDB" id="A0A397SXA2"/>
<name>A0A397SXA2_9GLOM</name>
<organism evidence="1 2">
    <name type="scientific">Glomus cerebriforme</name>
    <dbReference type="NCBI Taxonomy" id="658196"/>
    <lineage>
        <taxon>Eukaryota</taxon>
        <taxon>Fungi</taxon>
        <taxon>Fungi incertae sedis</taxon>
        <taxon>Mucoromycota</taxon>
        <taxon>Glomeromycotina</taxon>
        <taxon>Glomeromycetes</taxon>
        <taxon>Glomerales</taxon>
        <taxon>Glomeraceae</taxon>
        <taxon>Glomus</taxon>
    </lineage>
</organism>
<dbReference type="EMBL" id="QKYT01000185">
    <property type="protein sequence ID" value="RIA90292.1"/>
    <property type="molecule type" value="Genomic_DNA"/>
</dbReference>
<dbReference type="Proteomes" id="UP000265703">
    <property type="component" value="Unassembled WGS sequence"/>
</dbReference>
<proteinExistence type="predicted"/>
<comment type="caution">
    <text evidence="1">The sequence shown here is derived from an EMBL/GenBank/DDBJ whole genome shotgun (WGS) entry which is preliminary data.</text>
</comment>
<keyword evidence="2" id="KW-1185">Reference proteome</keyword>
<reference evidence="1 2" key="1">
    <citation type="submission" date="2018-06" db="EMBL/GenBank/DDBJ databases">
        <title>Comparative genomics reveals the genomic features of Rhizophagus irregularis, R. cerebriforme, R. diaphanum and Gigaspora rosea, and their symbiotic lifestyle signature.</title>
        <authorList>
            <person name="Morin E."/>
            <person name="San Clemente H."/>
            <person name="Chen E.C.H."/>
            <person name="De La Providencia I."/>
            <person name="Hainaut M."/>
            <person name="Kuo A."/>
            <person name="Kohler A."/>
            <person name="Murat C."/>
            <person name="Tang N."/>
            <person name="Roy S."/>
            <person name="Loubradou J."/>
            <person name="Henrissat B."/>
            <person name="Grigoriev I.V."/>
            <person name="Corradi N."/>
            <person name="Roux C."/>
            <person name="Martin F.M."/>
        </authorList>
    </citation>
    <scope>NUCLEOTIDE SEQUENCE [LARGE SCALE GENOMIC DNA]</scope>
    <source>
        <strain evidence="1 2">DAOM 227022</strain>
    </source>
</reference>
<evidence type="ECO:0000313" key="1">
    <source>
        <dbReference type="EMBL" id="RIA90292.1"/>
    </source>
</evidence>
<gene>
    <name evidence="1" type="ORF">C1645_823514</name>
</gene>
<evidence type="ECO:0000313" key="2">
    <source>
        <dbReference type="Proteomes" id="UP000265703"/>
    </source>
</evidence>
<protein>
    <submittedName>
        <fullName evidence="1">Uncharacterized protein</fullName>
    </submittedName>
</protein>